<evidence type="ECO:0000259" key="3">
    <source>
        <dbReference type="PROSITE" id="PS51766"/>
    </source>
</evidence>
<dbReference type="InterPro" id="IPR047971">
    <property type="entry name" value="ExeM-like"/>
</dbReference>
<feature type="domain" description="LTD" evidence="4">
    <location>
        <begin position="15"/>
        <end position="119"/>
    </location>
</feature>
<dbReference type="GO" id="GO:0004553">
    <property type="term" value="F:hydrolase activity, hydrolyzing O-glycosyl compounds"/>
    <property type="evidence" value="ECO:0007669"/>
    <property type="project" value="InterPro"/>
</dbReference>
<dbReference type="InterPro" id="IPR001322">
    <property type="entry name" value="Lamin_tail_dom"/>
</dbReference>
<evidence type="ECO:0000259" key="4">
    <source>
        <dbReference type="PROSITE" id="PS51841"/>
    </source>
</evidence>
<dbReference type="InterPro" id="IPR002105">
    <property type="entry name" value="Dockerin_1_rpt"/>
</dbReference>
<evidence type="ECO:0000313" key="6">
    <source>
        <dbReference type="Proteomes" id="UP000006322"/>
    </source>
</evidence>
<evidence type="ECO:0000256" key="1">
    <source>
        <dbReference type="ARBA" id="ARBA00022729"/>
    </source>
</evidence>
<dbReference type="Gene3D" id="1.10.1330.10">
    <property type="entry name" value="Dockerin domain"/>
    <property type="match status" value="1"/>
</dbReference>
<dbReference type="PROSITE" id="PS51841">
    <property type="entry name" value="LTD"/>
    <property type="match status" value="2"/>
</dbReference>
<name>K6ZUY2_9ALTE</name>
<evidence type="ECO:0000313" key="5">
    <source>
        <dbReference type="EMBL" id="GAC32603.1"/>
    </source>
</evidence>
<dbReference type="PROSITE" id="PS51766">
    <property type="entry name" value="DOCKERIN"/>
    <property type="match status" value="1"/>
</dbReference>
<dbReference type="OrthoDB" id="9800417at2"/>
<dbReference type="AlphaFoldDB" id="K6ZUY2"/>
<dbReference type="InterPro" id="IPR036439">
    <property type="entry name" value="Dockerin_dom_sf"/>
</dbReference>
<dbReference type="SUPFAM" id="SSF56219">
    <property type="entry name" value="DNase I-like"/>
    <property type="match status" value="1"/>
</dbReference>
<gene>
    <name evidence="5" type="ORF">GPLA_1689</name>
</gene>
<reference evidence="6" key="1">
    <citation type="journal article" date="2014" name="Environ. Microbiol.">
        <title>Comparative genomics of the marine bacterial genus Glaciecola reveals the high degree of genomic diversity and genomic characteristic for cold adaptation.</title>
        <authorList>
            <person name="Qin Q.L."/>
            <person name="Xie B.B."/>
            <person name="Yu Y."/>
            <person name="Shu Y.L."/>
            <person name="Rong J.C."/>
            <person name="Zhang Y.J."/>
            <person name="Zhao D.L."/>
            <person name="Chen X.L."/>
            <person name="Zhang X.Y."/>
            <person name="Chen B."/>
            <person name="Zhou B.C."/>
            <person name="Zhang Y.Z."/>
        </authorList>
    </citation>
    <scope>NUCLEOTIDE SEQUENCE [LARGE SCALE GENOMIC DNA]</scope>
    <source>
        <strain evidence="6">LMG 21857</strain>
    </source>
</reference>
<dbReference type="SUPFAM" id="SSF63446">
    <property type="entry name" value="Type I dockerin domain"/>
    <property type="match status" value="1"/>
</dbReference>
<dbReference type="InterPro" id="IPR036415">
    <property type="entry name" value="Lamin_tail_dom_sf"/>
</dbReference>
<dbReference type="Pfam" id="PF13205">
    <property type="entry name" value="Big_5"/>
    <property type="match status" value="2"/>
</dbReference>
<dbReference type="PROSITE" id="PS00018">
    <property type="entry name" value="EF_HAND_1"/>
    <property type="match status" value="2"/>
</dbReference>
<feature type="chain" id="PRO_5003902334" description="LTD domain-containing protein" evidence="2">
    <location>
        <begin position="20"/>
        <end position="1224"/>
    </location>
</feature>
<keyword evidence="6" id="KW-1185">Reference proteome</keyword>
<dbReference type="PANTHER" id="PTHR42834:SF1">
    <property type="entry name" value="ENDONUCLEASE_EXONUCLEASE_PHOSPHATASE FAMILY PROTEIN (AFU_ORTHOLOGUE AFUA_3G09210)"/>
    <property type="match status" value="1"/>
</dbReference>
<evidence type="ECO:0000256" key="2">
    <source>
        <dbReference type="SAM" id="SignalP"/>
    </source>
</evidence>
<sequence length="1224" mass="127163">MKLKYPALLALFCASTAQATSVFINEIHYDNAGGDVGEFIEIAAPQGTDLTGWSVVLYNGSSTQLSDYATEVLSGVVENQSGGYGFATVYPSSIQNGGPDGMALVDGNGNVVQFLSYEGSFEAASGPAAGLTSVDIGVAESGGTPEAYSLQLSGSGSEYADFSWQAEATETPGNTNNGQSFGGEITDSAPSVVVSPADGESNVAVDANISLTFSEPVVVSAYNTINCASDVAIPVSATGDGANYLLDPDQNFAPGDSCSFTVSAADVTDIDGEPDNMAEDITVSFTVIDSGVTVSLVINEFHADPASDISGDANGDGTRDSSEDEFVELVNTGDTEIDLSGWTVSDGASLRHTFPSGSVIEAGCAAVVFGGGTPQGVFGGALIQTASTGSVGFNNGGDTITVTNGISTFEVVYGSEGGNNQSLTLNPDVTGESYSAHSVVPEANDALFSPGTKLDGTKFSGCTVPDLAPTVVNISPVDGATDVGVDSVIKLTFSEDVTVTQWPSLVCNISGEVALDGALSGIDFTLTPVTPLSGNDMCTLTLTAGSVVDVDGSPDMLVDDFVSSFSTAELLVCNAPDTFIHDVQGSGSASTLVDQSVLVQAVVTAVLPDSNVFYIQEEDAETDGDKSTSEGVLVFNDSGAFSMPVVGDVVSVKGTVSEFFNRTQITLTSAPLVCGTATVSASNFTLPVASLDELESLEGMLVTSSAALTVTDNFTLGRFGQLTLSNGRLYNPTNIFTPGSAEAIALADSNSLNRLILDDGNDTSNPDVVPFPTGGLSADNTLRMGDTVSAVTGVVDYSFSEYRVIPTQAPTFAATNPRTSQPELTLGNLKVASLNVLNFFNTIDAGQDICGPTGGFECRGADNNGTDTNGLTEFERQKSKTVAAIVAMDADIVGLMEIENDGFGTDSAIIELVDGINAQMGEGTYAVVNGGSTIGTDAITVALIYKPASVALSGELQVLNSSNSISDDSGVLFDDGKNRPSLAQKFALLENGAELVVSVNHLKSKGSNCGVGDDDSTTGQGNCNLTRTRAAQALTAFITEQFGETPVLIIGDLNSYAKEDPISAIIGAGYTDLANYFGGAQAYSYSFNGELGYLDHALASASMLDSVVDTTEWHINADEPVVLDYNLDFQSEAQQVKYYAPDAYRMSDHDPVVISLQLESEIQVVEGDYDGDGDVDIMDIRALTRAIQLRQTIDNSFDFNEDGQVSYTDVRLLQRMCTRTRCAI</sequence>
<dbReference type="Gene3D" id="2.60.40.1260">
    <property type="entry name" value="Lamin Tail domain"/>
    <property type="match status" value="1"/>
</dbReference>
<feature type="domain" description="LTD" evidence="4">
    <location>
        <begin position="281"/>
        <end position="441"/>
    </location>
</feature>
<protein>
    <recommendedName>
        <fullName evidence="7">LTD domain-containing protein</fullName>
    </recommendedName>
</protein>
<dbReference type="RefSeq" id="WP_007104391.1">
    <property type="nucleotide sequence ID" value="NZ_BAER01000042.1"/>
</dbReference>
<feature type="signal peptide" evidence="2">
    <location>
        <begin position="1"/>
        <end position="19"/>
    </location>
</feature>
<dbReference type="Gene3D" id="3.60.10.10">
    <property type="entry name" value="Endonuclease/exonuclease/phosphatase"/>
    <property type="match status" value="1"/>
</dbReference>
<dbReference type="GO" id="GO:0000272">
    <property type="term" value="P:polysaccharide catabolic process"/>
    <property type="evidence" value="ECO:0007669"/>
    <property type="project" value="InterPro"/>
</dbReference>
<dbReference type="NCBIfam" id="NF033681">
    <property type="entry name" value="ExeM_NucH_DNase"/>
    <property type="match status" value="1"/>
</dbReference>
<dbReference type="Pfam" id="PF00404">
    <property type="entry name" value="Dockerin_1"/>
    <property type="match status" value="1"/>
</dbReference>
<dbReference type="STRING" id="1129793.GPLA_1689"/>
<comment type="caution">
    <text evidence="5">The sequence shown here is derived from an EMBL/GenBank/DDBJ whole genome shotgun (WGS) entry which is preliminary data.</text>
</comment>
<accession>K6ZUY2</accession>
<proteinExistence type="predicted"/>
<dbReference type="CDD" id="cd10283">
    <property type="entry name" value="MnuA_DNase1-like"/>
    <property type="match status" value="1"/>
</dbReference>
<feature type="domain" description="Dockerin" evidence="3">
    <location>
        <begin position="1162"/>
        <end position="1224"/>
    </location>
</feature>
<keyword evidence="1 2" id="KW-0732">Signal</keyword>
<dbReference type="PANTHER" id="PTHR42834">
    <property type="entry name" value="ENDONUCLEASE/EXONUCLEASE/PHOSPHATASE FAMILY PROTEIN (AFU_ORTHOLOGUE AFUA_3G09210)"/>
    <property type="match status" value="1"/>
</dbReference>
<dbReference type="InterPro" id="IPR016134">
    <property type="entry name" value="Dockerin_dom"/>
</dbReference>
<dbReference type="EMBL" id="BAER01000042">
    <property type="protein sequence ID" value="GAC32603.1"/>
    <property type="molecule type" value="Genomic_DNA"/>
</dbReference>
<evidence type="ECO:0008006" key="7">
    <source>
        <dbReference type="Google" id="ProtNLM"/>
    </source>
</evidence>
<organism evidence="5 6">
    <name type="scientific">Paraglaciecola polaris LMG 21857</name>
    <dbReference type="NCBI Taxonomy" id="1129793"/>
    <lineage>
        <taxon>Bacteria</taxon>
        <taxon>Pseudomonadati</taxon>
        <taxon>Pseudomonadota</taxon>
        <taxon>Gammaproteobacteria</taxon>
        <taxon>Alteromonadales</taxon>
        <taxon>Alteromonadaceae</taxon>
        <taxon>Paraglaciecola</taxon>
    </lineage>
</organism>
<dbReference type="CDD" id="cd04486">
    <property type="entry name" value="YhcR_OBF_like"/>
    <property type="match status" value="1"/>
</dbReference>
<dbReference type="InterPro" id="IPR018247">
    <property type="entry name" value="EF_Hand_1_Ca_BS"/>
</dbReference>
<dbReference type="InterPro" id="IPR036691">
    <property type="entry name" value="Endo/exonu/phosph_ase_sf"/>
</dbReference>
<dbReference type="InterPro" id="IPR032812">
    <property type="entry name" value="SbsA_Ig"/>
</dbReference>
<dbReference type="SUPFAM" id="SSF74853">
    <property type="entry name" value="Lamin A/C globular tail domain"/>
    <property type="match status" value="1"/>
</dbReference>
<dbReference type="Proteomes" id="UP000006322">
    <property type="component" value="Unassembled WGS sequence"/>
</dbReference>
<dbReference type="Pfam" id="PF00932">
    <property type="entry name" value="LTD"/>
    <property type="match status" value="1"/>
</dbReference>